<reference evidence="2" key="1">
    <citation type="submission" date="2016-06" db="EMBL/GenBank/DDBJ databases">
        <title>Parallel loss of symbiosis genes in relatives of nitrogen-fixing non-legume Parasponia.</title>
        <authorList>
            <person name="Van Velzen R."/>
            <person name="Holmer R."/>
            <person name="Bu F."/>
            <person name="Rutten L."/>
            <person name="Van Zeijl A."/>
            <person name="Liu W."/>
            <person name="Santuari L."/>
            <person name="Cao Q."/>
            <person name="Sharma T."/>
            <person name="Shen D."/>
            <person name="Roswanjaya Y."/>
            <person name="Wardhani T."/>
            <person name="Kalhor M.S."/>
            <person name="Jansen J."/>
            <person name="Van den Hoogen J."/>
            <person name="Gungor B."/>
            <person name="Hartog M."/>
            <person name="Hontelez J."/>
            <person name="Verver J."/>
            <person name="Yang W.-C."/>
            <person name="Schijlen E."/>
            <person name="Repin R."/>
            <person name="Schilthuizen M."/>
            <person name="Schranz E."/>
            <person name="Heidstra R."/>
            <person name="Miyata K."/>
            <person name="Fedorova E."/>
            <person name="Kohlen W."/>
            <person name="Bisseling T."/>
            <person name="Smit S."/>
            <person name="Geurts R."/>
        </authorList>
    </citation>
    <scope>NUCLEOTIDE SEQUENCE [LARGE SCALE GENOMIC DNA]</scope>
    <source>
        <strain evidence="2">cv. RG33-2</strain>
    </source>
</reference>
<gene>
    <name evidence="1" type="ORF">TorRG33x02_344370</name>
</gene>
<evidence type="ECO:0000313" key="1">
    <source>
        <dbReference type="EMBL" id="PON38699.1"/>
    </source>
</evidence>
<keyword evidence="2" id="KW-1185">Reference proteome</keyword>
<accession>A0A2P5AQ69</accession>
<dbReference type="AlphaFoldDB" id="A0A2P5AQ69"/>
<organism evidence="1 2">
    <name type="scientific">Trema orientale</name>
    <name type="common">Charcoal tree</name>
    <name type="synonym">Celtis orientalis</name>
    <dbReference type="NCBI Taxonomy" id="63057"/>
    <lineage>
        <taxon>Eukaryota</taxon>
        <taxon>Viridiplantae</taxon>
        <taxon>Streptophyta</taxon>
        <taxon>Embryophyta</taxon>
        <taxon>Tracheophyta</taxon>
        <taxon>Spermatophyta</taxon>
        <taxon>Magnoliopsida</taxon>
        <taxon>eudicotyledons</taxon>
        <taxon>Gunneridae</taxon>
        <taxon>Pentapetalae</taxon>
        <taxon>rosids</taxon>
        <taxon>fabids</taxon>
        <taxon>Rosales</taxon>
        <taxon>Cannabaceae</taxon>
        <taxon>Trema</taxon>
    </lineage>
</organism>
<protein>
    <submittedName>
        <fullName evidence="1">Uncharacterized protein</fullName>
    </submittedName>
</protein>
<comment type="caution">
    <text evidence="1">The sequence shown here is derived from an EMBL/GenBank/DDBJ whole genome shotgun (WGS) entry which is preliminary data.</text>
</comment>
<evidence type="ECO:0000313" key="2">
    <source>
        <dbReference type="Proteomes" id="UP000237000"/>
    </source>
</evidence>
<feature type="non-terminal residue" evidence="1">
    <location>
        <position position="1"/>
    </location>
</feature>
<sequence>DKALSPLKQVVKKEVVAGHEAWIS</sequence>
<name>A0A2P5AQ69_TREOI</name>
<dbReference type="Proteomes" id="UP000237000">
    <property type="component" value="Unassembled WGS sequence"/>
</dbReference>
<dbReference type="InParanoid" id="A0A2P5AQ69"/>
<dbReference type="EMBL" id="JXTC01000744">
    <property type="protein sequence ID" value="PON38699.1"/>
    <property type="molecule type" value="Genomic_DNA"/>
</dbReference>
<proteinExistence type="predicted"/>